<accession>A0A2P2CE48</accession>
<reference evidence="2" key="1">
    <citation type="submission" date="2015-08" db="EMBL/GenBank/DDBJ databases">
        <authorList>
            <person name="Babu N.S."/>
            <person name="Beckwith C.J."/>
            <person name="Beseler K.G."/>
            <person name="Brison A."/>
            <person name="Carone J.V."/>
            <person name="Caskin T.P."/>
            <person name="Diamond M."/>
            <person name="Durham M.E."/>
            <person name="Foxe J.M."/>
            <person name="Go M."/>
            <person name="Henderson B.A."/>
            <person name="Jones I.B."/>
            <person name="McGettigan J.A."/>
            <person name="Micheletti S.J."/>
            <person name="Nasrallah M.E."/>
            <person name="Ortiz D."/>
            <person name="Piller C.R."/>
            <person name="Privatt S.R."/>
            <person name="Schneider S.L."/>
            <person name="Sharp S."/>
            <person name="Smith T.C."/>
            <person name="Stanton J.D."/>
            <person name="Ullery H.E."/>
            <person name="Wilson R.J."/>
            <person name="Serrano M.G."/>
            <person name="Buck G."/>
            <person name="Lee V."/>
            <person name="Wang Y."/>
            <person name="Carvalho R."/>
            <person name="Voegtly L."/>
            <person name="Shi R."/>
            <person name="Duckworth R."/>
            <person name="Johnson A."/>
            <person name="Loviza R."/>
            <person name="Walstead R."/>
            <person name="Shah Z."/>
            <person name="Kiflezghi M."/>
            <person name="Wade K."/>
            <person name="Ball S.L."/>
            <person name="Bradley K.W."/>
            <person name="Asai D.J."/>
            <person name="Bowman C.A."/>
            <person name="Russell D.A."/>
            <person name="Pope W.H."/>
            <person name="Jacobs-Sera D."/>
            <person name="Hendrix R.W."/>
            <person name="Hatfull G.F."/>
        </authorList>
    </citation>
    <scope>NUCLEOTIDE SEQUENCE</scope>
</reference>
<proteinExistence type="predicted"/>
<dbReference type="CDD" id="cd00085">
    <property type="entry name" value="HNHc"/>
    <property type="match status" value="1"/>
</dbReference>
<name>A0A2P2CE48_9ZZZZ</name>
<dbReference type="Gene3D" id="1.10.30.50">
    <property type="match status" value="1"/>
</dbReference>
<dbReference type="Pfam" id="PF02720">
    <property type="entry name" value="DUF222"/>
    <property type="match status" value="1"/>
</dbReference>
<dbReference type="EMBL" id="CZKB01000013">
    <property type="protein sequence ID" value="CUR60253.1"/>
    <property type="molecule type" value="Genomic_DNA"/>
</dbReference>
<protein>
    <recommendedName>
        <fullName evidence="1">HNH nuclease domain-containing protein</fullName>
    </recommendedName>
</protein>
<evidence type="ECO:0000313" key="2">
    <source>
        <dbReference type="EMBL" id="CUR60253.1"/>
    </source>
</evidence>
<dbReference type="SMART" id="SM00507">
    <property type="entry name" value="HNHc"/>
    <property type="match status" value="1"/>
</dbReference>
<dbReference type="InterPro" id="IPR003870">
    <property type="entry name" value="DUF222"/>
</dbReference>
<feature type="domain" description="HNH nuclease" evidence="1">
    <location>
        <begin position="337"/>
        <end position="389"/>
    </location>
</feature>
<dbReference type="AlphaFoldDB" id="A0A2P2CE48"/>
<dbReference type="InterPro" id="IPR003615">
    <property type="entry name" value="HNH_nuc"/>
</dbReference>
<gene>
    <name evidence="2" type="ORF">NOCA1200017</name>
</gene>
<organism evidence="2">
    <name type="scientific">metagenome</name>
    <dbReference type="NCBI Taxonomy" id="256318"/>
    <lineage>
        <taxon>unclassified sequences</taxon>
        <taxon>metagenomes</taxon>
    </lineage>
</organism>
<evidence type="ECO:0000259" key="1">
    <source>
        <dbReference type="SMART" id="SM00507"/>
    </source>
</evidence>
<sequence>MALGQLTHSAAVDAWLDELADREPGSLSEADQAALIHELQRIERRVVAARLHVLAAAERAKTATRSGAASTAAWAATLTQADPQAAYRDVRLATEVEHSPIVKESLRRGDISPAHAAVIVDADRKLPDTVTPAQREVVQQTLVAKAQSLSPSRLRKIARRALAAIEPDEQVVDAHEDALLQDEETSALARTSLTFHDNHDGTVTGRFTVPTMQGHLLRKVIEAMTAPRRGRLGASRAQTGVPAETDWDHARGTAFIELIEHLPTDHLHPATAATILVTLDEAVLREQLTAAGLDTGDKISAGQARRLACNAGLVPVVLDKASVPVDLGRRSRLFTDTQRTALATSHETCAADGCERPYAWCELHHWEPWQRGGRSDLRNAVPLCHFHHRRVHDTGFVHARLPDGSVRFSRRT</sequence>